<proteinExistence type="predicted"/>
<dbReference type="EMBL" id="PQXO01000222">
    <property type="protein sequence ID" value="TGO87501.1"/>
    <property type="molecule type" value="Genomic_DNA"/>
</dbReference>
<gene>
    <name evidence="2" type="ORF">BPOR_0222g00160</name>
</gene>
<evidence type="ECO:0000313" key="2">
    <source>
        <dbReference type="EMBL" id="TGO87501.1"/>
    </source>
</evidence>
<name>A0A4Z1KNB0_9HELO</name>
<keyword evidence="3" id="KW-1185">Reference proteome</keyword>
<feature type="region of interest" description="Disordered" evidence="1">
    <location>
        <begin position="131"/>
        <end position="217"/>
    </location>
</feature>
<feature type="compositionally biased region" description="Polar residues" evidence="1">
    <location>
        <begin position="161"/>
        <end position="176"/>
    </location>
</feature>
<evidence type="ECO:0000313" key="3">
    <source>
        <dbReference type="Proteomes" id="UP000297280"/>
    </source>
</evidence>
<dbReference type="OrthoDB" id="3537181at2759"/>
<dbReference type="AlphaFoldDB" id="A0A4Z1KNB0"/>
<feature type="region of interest" description="Disordered" evidence="1">
    <location>
        <begin position="1"/>
        <end position="50"/>
    </location>
</feature>
<dbReference type="Proteomes" id="UP000297280">
    <property type="component" value="Unassembled WGS sequence"/>
</dbReference>
<comment type="caution">
    <text evidence="2">The sequence shown here is derived from an EMBL/GenBank/DDBJ whole genome shotgun (WGS) entry which is preliminary data.</text>
</comment>
<organism evidence="2 3">
    <name type="scientific">Botrytis porri</name>
    <dbReference type="NCBI Taxonomy" id="87229"/>
    <lineage>
        <taxon>Eukaryota</taxon>
        <taxon>Fungi</taxon>
        <taxon>Dikarya</taxon>
        <taxon>Ascomycota</taxon>
        <taxon>Pezizomycotina</taxon>
        <taxon>Leotiomycetes</taxon>
        <taxon>Helotiales</taxon>
        <taxon>Sclerotiniaceae</taxon>
        <taxon>Botrytis</taxon>
    </lineage>
</organism>
<protein>
    <submittedName>
        <fullName evidence="2">Uncharacterized protein</fullName>
    </submittedName>
</protein>
<reference evidence="2 3" key="1">
    <citation type="submission" date="2017-12" db="EMBL/GenBank/DDBJ databases">
        <title>Comparative genomics of Botrytis spp.</title>
        <authorList>
            <person name="Valero-Jimenez C.A."/>
            <person name="Tapia P."/>
            <person name="Veloso J."/>
            <person name="Silva-Moreno E."/>
            <person name="Staats M."/>
            <person name="Valdes J.H."/>
            <person name="Van Kan J.A.L."/>
        </authorList>
    </citation>
    <scope>NUCLEOTIDE SEQUENCE [LARGE SCALE GENOMIC DNA]</scope>
    <source>
        <strain evidence="2 3">MUCL3349</strain>
    </source>
</reference>
<accession>A0A4Z1KNB0</accession>
<evidence type="ECO:0000256" key="1">
    <source>
        <dbReference type="SAM" id="MobiDB-lite"/>
    </source>
</evidence>
<sequence length="456" mass="51327">MSSTQNIASPDKDRKPSLRTRVSKQPDVKEPSNSAQRSLRPLLKQPMATTGTGAASLINTTATTSATANTVGKYRSIYPKLDTEPIPSESLERIAIFPTRPFSSFSLKKKTKLCKKAPRLSKELPPSVLERQAISRSSSSIANPTKKSVKAHDKQAAATLATPSISPLTHNTSHTIDSVDEDKKPATKTTMALKQSKGPSWVPSQNSNKRSREKFEEPEEKNYMISCGLGGQLDDYATFYFPETVFRAILELVPLFRKFRKPYSKYVYIRGYMASSSRVIIQCLTQGTIMPLELHKPGRAEGLSNYHFVRTYIMASDFNLPLLCDKLMDSATKEFWGSSEEAVILPDIRDLHTVYSQTEQGNPLRKLYIAVFYWLLTSDECNQDTGIPKVSSTELWNLLSRSEDAGVDYIDYCRSQIAVRGTRQHPLDPRKWNLCELHQHFSYEDCPNWIKSPNAV</sequence>